<feature type="domain" description="Cyclic nucleotide-binding" evidence="4">
    <location>
        <begin position="34"/>
        <end position="122"/>
    </location>
</feature>
<evidence type="ECO:0000256" key="3">
    <source>
        <dbReference type="ARBA" id="ARBA00023163"/>
    </source>
</evidence>
<dbReference type="SUPFAM" id="SSF46785">
    <property type="entry name" value="Winged helix' DNA-binding domain"/>
    <property type="match status" value="1"/>
</dbReference>
<dbReference type="HOGENOM" id="CLU_075053_4_1_9"/>
<evidence type="ECO:0000313" key="6">
    <source>
        <dbReference type="EMBL" id="EKB53848.1"/>
    </source>
</evidence>
<gene>
    <name evidence="6" type="ORF">HMPREF9706_01472</name>
</gene>
<evidence type="ECO:0000259" key="4">
    <source>
        <dbReference type="Pfam" id="PF00027"/>
    </source>
</evidence>
<dbReference type="Proteomes" id="UP000004465">
    <property type="component" value="Unassembled WGS sequence"/>
</dbReference>
<dbReference type="Gene3D" id="2.60.120.10">
    <property type="entry name" value="Jelly Rolls"/>
    <property type="match status" value="1"/>
</dbReference>
<keyword evidence="7" id="KW-1185">Reference proteome</keyword>
<keyword evidence="2" id="KW-0238">DNA-binding</keyword>
<dbReference type="STRING" id="883111.HMPREF9706_01472"/>
<dbReference type="InterPro" id="IPR018490">
    <property type="entry name" value="cNMP-bd_dom_sf"/>
</dbReference>
<dbReference type="OrthoDB" id="3176638at2"/>
<dbReference type="Pfam" id="PF00027">
    <property type="entry name" value="cNMP_binding"/>
    <property type="match status" value="1"/>
</dbReference>
<feature type="domain" description="HTH crp-type" evidence="5">
    <location>
        <begin position="154"/>
        <end position="221"/>
    </location>
</feature>
<reference evidence="6 7" key="1">
    <citation type="submission" date="2012-07" db="EMBL/GenBank/DDBJ databases">
        <title>The Genome Sequence of Facklamia hominis CCUG 36813.</title>
        <authorList>
            <consortium name="The Broad Institute Genome Sequencing Platform"/>
            <person name="Earl A."/>
            <person name="Ward D."/>
            <person name="Feldgarden M."/>
            <person name="Gevers D."/>
            <person name="Huys G."/>
            <person name="Walker B."/>
            <person name="Young S.K."/>
            <person name="Zeng Q."/>
            <person name="Gargeya S."/>
            <person name="Fitzgerald M."/>
            <person name="Haas B."/>
            <person name="Abouelleil A."/>
            <person name="Alvarado L."/>
            <person name="Arachchi H.M."/>
            <person name="Berlin A.M."/>
            <person name="Chapman S.B."/>
            <person name="Goldberg J."/>
            <person name="Griggs A."/>
            <person name="Gujja S."/>
            <person name="Hansen M."/>
            <person name="Howarth C."/>
            <person name="Imamovic A."/>
            <person name="Larimer J."/>
            <person name="McCowen C."/>
            <person name="Montmayeur A."/>
            <person name="Murphy C."/>
            <person name="Neiman D."/>
            <person name="Pearson M."/>
            <person name="Priest M."/>
            <person name="Roberts A."/>
            <person name="Saif S."/>
            <person name="Shea T."/>
            <person name="Sisk P."/>
            <person name="Sykes S."/>
            <person name="Wortman J."/>
            <person name="Nusbaum C."/>
            <person name="Birren B."/>
        </authorList>
    </citation>
    <scope>NUCLEOTIDE SEQUENCE [LARGE SCALE GENOMIC DNA]</scope>
    <source>
        <strain evidence="6 7">CCUG 36813</strain>
    </source>
</reference>
<dbReference type="InterPro" id="IPR000595">
    <property type="entry name" value="cNMP-bd_dom"/>
</dbReference>
<keyword evidence="3" id="KW-0804">Transcription</keyword>
<protein>
    <recommendedName>
        <fullName evidence="8">Cyclic nucleotide-binding domain-containing protein</fullName>
    </recommendedName>
</protein>
<dbReference type="EMBL" id="AGZD01000011">
    <property type="protein sequence ID" value="EKB53848.1"/>
    <property type="molecule type" value="Genomic_DNA"/>
</dbReference>
<comment type="caution">
    <text evidence="6">The sequence shown here is derived from an EMBL/GenBank/DDBJ whole genome shotgun (WGS) entry which is preliminary data.</text>
</comment>
<sequence length="225" mass="25915">MKQLQHPKLLDLEFFQGIDDRTMEAIDQLPIRIKNFESGEIVNFFGDCLEYIYIIIEGCLKTNEYLMSGKEVVSSYYFAKDAFPFYLVYGGRQTYPYNVCCHKKAKVYALPIQGFKEIIAKDAKLMENILVFVSKYCVKNKMVIQAASYPKVAQRLAFWLLASVDCQGDYQIPGTQQLFADRLLVNRSSLNQEIKNFEGLGYIQKKGRSVHLNDRSALEALIQEQ</sequence>
<dbReference type="InterPro" id="IPR036388">
    <property type="entry name" value="WH-like_DNA-bd_sf"/>
</dbReference>
<dbReference type="AlphaFoldDB" id="K1LV00"/>
<dbReference type="CDD" id="cd00038">
    <property type="entry name" value="CAP_ED"/>
    <property type="match status" value="1"/>
</dbReference>
<dbReference type="PATRIC" id="fig|883111.3.peg.1490"/>
<keyword evidence="1" id="KW-0805">Transcription regulation</keyword>
<organism evidence="6 7">
    <name type="scientific">Facklamia hominis CCUG 36813</name>
    <dbReference type="NCBI Taxonomy" id="883111"/>
    <lineage>
        <taxon>Bacteria</taxon>
        <taxon>Bacillati</taxon>
        <taxon>Bacillota</taxon>
        <taxon>Bacilli</taxon>
        <taxon>Lactobacillales</taxon>
        <taxon>Aerococcaceae</taxon>
        <taxon>Facklamia</taxon>
    </lineage>
</organism>
<dbReference type="Pfam" id="PF13545">
    <property type="entry name" value="HTH_Crp_2"/>
    <property type="match status" value="1"/>
</dbReference>
<name>K1LV00_9LACT</name>
<dbReference type="InterPro" id="IPR036390">
    <property type="entry name" value="WH_DNA-bd_sf"/>
</dbReference>
<accession>K1LV00</accession>
<dbReference type="InterPro" id="IPR012318">
    <property type="entry name" value="HTH_CRP"/>
</dbReference>
<dbReference type="GO" id="GO:0006355">
    <property type="term" value="P:regulation of DNA-templated transcription"/>
    <property type="evidence" value="ECO:0007669"/>
    <property type="project" value="InterPro"/>
</dbReference>
<evidence type="ECO:0000256" key="2">
    <source>
        <dbReference type="ARBA" id="ARBA00023125"/>
    </source>
</evidence>
<evidence type="ECO:0000313" key="7">
    <source>
        <dbReference type="Proteomes" id="UP000004465"/>
    </source>
</evidence>
<dbReference type="SUPFAM" id="SSF51206">
    <property type="entry name" value="cAMP-binding domain-like"/>
    <property type="match status" value="1"/>
</dbReference>
<evidence type="ECO:0000259" key="5">
    <source>
        <dbReference type="Pfam" id="PF13545"/>
    </source>
</evidence>
<dbReference type="GO" id="GO:0003677">
    <property type="term" value="F:DNA binding"/>
    <property type="evidence" value="ECO:0007669"/>
    <property type="project" value="UniProtKB-KW"/>
</dbReference>
<dbReference type="InterPro" id="IPR014710">
    <property type="entry name" value="RmlC-like_jellyroll"/>
</dbReference>
<evidence type="ECO:0008006" key="8">
    <source>
        <dbReference type="Google" id="ProtNLM"/>
    </source>
</evidence>
<dbReference type="RefSeq" id="WP_006908782.1">
    <property type="nucleotide sequence ID" value="NZ_JH932292.1"/>
</dbReference>
<dbReference type="Gene3D" id="1.10.10.10">
    <property type="entry name" value="Winged helix-like DNA-binding domain superfamily/Winged helix DNA-binding domain"/>
    <property type="match status" value="1"/>
</dbReference>
<evidence type="ECO:0000256" key="1">
    <source>
        <dbReference type="ARBA" id="ARBA00023015"/>
    </source>
</evidence>
<proteinExistence type="predicted"/>